<evidence type="ECO:0000313" key="14">
    <source>
        <dbReference type="EMBL" id="RNB72785.1"/>
    </source>
</evidence>
<keyword evidence="10" id="KW-0443">Lipid metabolism</keyword>
<accession>A0A3M8CD62</accession>
<keyword evidence="8" id="KW-0067">ATP-binding</keyword>
<dbReference type="PROSITE" id="PS50146">
    <property type="entry name" value="DAGK"/>
    <property type="match status" value="1"/>
</dbReference>
<evidence type="ECO:0000256" key="3">
    <source>
        <dbReference type="ARBA" id="ARBA00022516"/>
    </source>
</evidence>
<dbReference type="GO" id="GO:0005886">
    <property type="term" value="C:plasma membrane"/>
    <property type="evidence" value="ECO:0007669"/>
    <property type="project" value="TreeGrafter"/>
</dbReference>
<dbReference type="Gene3D" id="3.40.50.10330">
    <property type="entry name" value="Probable inorganic polyphosphate/atp-NAD kinase, domain 1"/>
    <property type="match status" value="1"/>
</dbReference>
<gene>
    <name evidence="14" type="ORF">EDM52_13620</name>
</gene>
<dbReference type="GO" id="GO:0046872">
    <property type="term" value="F:metal ion binding"/>
    <property type="evidence" value="ECO:0007669"/>
    <property type="project" value="UniProtKB-KW"/>
</dbReference>
<evidence type="ECO:0000313" key="15">
    <source>
        <dbReference type="Proteomes" id="UP000282028"/>
    </source>
</evidence>
<dbReference type="AlphaFoldDB" id="A0A3M8CD62"/>
<dbReference type="InterPro" id="IPR005218">
    <property type="entry name" value="Diacylglycerol/lipid_kinase"/>
</dbReference>
<dbReference type="OrthoDB" id="9786026at2"/>
<protein>
    <submittedName>
        <fullName evidence="14">Diacylglycerol kinase family lipid kinase</fullName>
    </submittedName>
</protein>
<reference evidence="14 15" key="1">
    <citation type="submission" date="2018-10" db="EMBL/GenBank/DDBJ databases">
        <title>Phylogenomics of Brevibacillus.</title>
        <authorList>
            <person name="Dunlap C."/>
        </authorList>
    </citation>
    <scope>NUCLEOTIDE SEQUENCE [LARGE SCALE GENOMIC DNA]</scope>
    <source>
        <strain evidence="14 15">JCM 12215</strain>
    </source>
</reference>
<evidence type="ECO:0000256" key="4">
    <source>
        <dbReference type="ARBA" id="ARBA00022679"/>
    </source>
</evidence>
<dbReference type="InterPro" id="IPR050187">
    <property type="entry name" value="Lipid_Phosphate_FormReg"/>
</dbReference>
<keyword evidence="3" id="KW-0444">Lipid biosynthesis</keyword>
<dbReference type="Gene3D" id="2.60.200.40">
    <property type="match status" value="1"/>
</dbReference>
<keyword evidence="5" id="KW-0479">Metal-binding</keyword>
<evidence type="ECO:0000256" key="7">
    <source>
        <dbReference type="ARBA" id="ARBA00022777"/>
    </source>
</evidence>
<dbReference type="InterPro" id="IPR017438">
    <property type="entry name" value="ATP-NAD_kinase_N"/>
</dbReference>
<feature type="domain" description="DAGKc" evidence="13">
    <location>
        <begin position="1"/>
        <end position="130"/>
    </location>
</feature>
<dbReference type="Proteomes" id="UP000282028">
    <property type="component" value="Unassembled WGS sequence"/>
</dbReference>
<dbReference type="GO" id="GO:0016301">
    <property type="term" value="F:kinase activity"/>
    <property type="evidence" value="ECO:0007669"/>
    <property type="project" value="UniProtKB-KW"/>
</dbReference>
<dbReference type="SMART" id="SM00046">
    <property type="entry name" value="DAGKc"/>
    <property type="match status" value="1"/>
</dbReference>
<keyword evidence="4" id="KW-0808">Transferase</keyword>
<keyword evidence="12" id="KW-1208">Phospholipid metabolism</keyword>
<dbReference type="InterPro" id="IPR045540">
    <property type="entry name" value="YegS/DAGK_C"/>
</dbReference>
<dbReference type="RefSeq" id="WP_122909531.1">
    <property type="nucleotide sequence ID" value="NZ_CBCSBE010000028.1"/>
</dbReference>
<keyword evidence="6" id="KW-0547">Nucleotide-binding</keyword>
<dbReference type="GO" id="GO:0008654">
    <property type="term" value="P:phospholipid biosynthetic process"/>
    <property type="evidence" value="ECO:0007669"/>
    <property type="project" value="UniProtKB-KW"/>
</dbReference>
<proteinExistence type="inferred from homology"/>
<evidence type="ECO:0000256" key="9">
    <source>
        <dbReference type="ARBA" id="ARBA00022842"/>
    </source>
</evidence>
<sequence>MLGIIVNPMSGSGKGRDTWKQLEPTLKGLGVDYQVRKTSGIGEAQKLAVELIQKEGVTKIIAVGGDGTVNEVMNGIQQSGKPCLFGLVAAGSGNDYAKGHGLAEEPVQALTRILKEESRKTIDLIKINERFAVNVVGAGFDALVAKKTNEASYKGWLNKTKLGKVAYVLSVLSVIRSFQPCDVHLVVDGQTYHVQKVWLIAIANIPNFGGGMRICPDAVPNDGVAEICVVSNVSRWELLFAFPLIFSGKHAKHPGVRFFRGRHIHIQSQNPLFVQADGEVVSHTPMTVEMLPSCQAVCG</sequence>
<dbReference type="Pfam" id="PF19279">
    <property type="entry name" value="YegS_C"/>
    <property type="match status" value="1"/>
</dbReference>
<evidence type="ECO:0000256" key="10">
    <source>
        <dbReference type="ARBA" id="ARBA00023098"/>
    </source>
</evidence>
<comment type="caution">
    <text evidence="14">The sequence shown here is derived from an EMBL/GenBank/DDBJ whole genome shotgun (WGS) entry which is preliminary data.</text>
</comment>
<dbReference type="PANTHER" id="PTHR12358">
    <property type="entry name" value="SPHINGOSINE KINASE"/>
    <property type="match status" value="1"/>
</dbReference>
<evidence type="ECO:0000256" key="8">
    <source>
        <dbReference type="ARBA" id="ARBA00022840"/>
    </source>
</evidence>
<name>A0A3M8CD62_9BACL</name>
<evidence type="ECO:0000256" key="5">
    <source>
        <dbReference type="ARBA" id="ARBA00022723"/>
    </source>
</evidence>
<comment type="similarity">
    <text evidence="2">Belongs to the diacylglycerol/lipid kinase family.</text>
</comment>
<keyword evidence="7 14" id="KW-0418">Kinase</keyword>
<dbReference type="GO" id="GO:0005524">
    <property type="term" value="F:ATP binding"/>
    <property type="evidence" value="ECO:0007669"/>
    <property type="project" value="UniProtKB-KW"/>
</dbReference>
<evidence type="ECO:0000256" key="6">
    <source>
        <dbReference type="ARBA" id="ARBA00022741"/>
    </source>
</evidence>
<evidence type="ECO:0000256" key="2">
    <source>
        <dbReference type="ARBA" id="ARBA00005983"/>
    </source>
</evidence>
<evidence type="ECO:0000256" key="11">
    <source>
        <dbReference type="ARBA" id="ARBA00023209"/>
    </source>
</evidence>
<keyword evidence="9" id="KW-0460">Magnesium</keyword>
<evidence type="ECO:0000259" key="13">
    <source>
        <dbReference type="PROSITE" id="PS50146"/>
    </source>
</evidence>
<dbReference type="NCBIfam" id="TIGR00147">
    <property type="entry name" value="YegS/Rv2252/BmrU family lipid kinase"/>
    <property type="match status" value="1"/>
</dbReference>
<comment type="cofactor">
    <cofactor evidence="1">
        <name>Mg(2+)</name>
        <dbReference type="ChEBI" id="CHEBI:18420"/>
    </cofactor>
</comment>
<dbReference type="InterPro" id="IPR016064">
    <property type="entry name" value="NAD/diacylglycerol_kinase_sf"/>
</dbReference>
<dbReference type="Pfam" id="PF00781">
    <property type="entry name" value="DAGK_cat"/>
    <property type="match status" value="1"/>
</dbReference>
<keyword evidence="11" id="KW-0594">Phospholipid biosynthesis</keyword>
<keyword evidence="15" id="KW-1185">Reference proteome</keyword>
<dbReference type="PANTHER" id="PTHR12358:SF106">
    <property type="entry name" value="LIPID KINASE YEGS"/>
    <property type="match status" value="1"/>
</dbReference>
<dbReference type="SUPFAM" id="SSF111331">
    <property type="entry name" value="NAD kinase/diacylglycerol kinase-like"/>
    <property type="match status" value="1"/>
</dbReference>
<evidence type="ECO:0000256" key="12">
    <source>
        <dbReference type="ARBA" id="ARBA00023264"/>
    </source>
</evidence>
<dbReference type="EMBL" id="RHHR01000022">
    <property type="protein sequence ID" value="RNB72785.1"/>
    <property type="molecule type" value="Genomic_DNA"/>
</dbReference>
<dbReference type="InterPro" id="IPR001206">
    <property type="entry name" value="Diacylglycerol_kinase_cat_dom"/>
</dbReference>
<organism evidence="14 15">
    <name type="scientific">Brevibacillus invocatus</name>
    <dbReference type="NCBI Taxonomy" id="173959"/>
    <lineage>
        <taxon>Bacteria</taxon>
        <taxon>Bacillati</taxon>
        <taxon>Bacillota</taxon>
        <taxon>Bacilli</taxon>
        <taxon>Bacillales</taxon>
        <taxon>Paenibacillaceae</taxon>
        <taxon>Brevibacillus</taxon>
    </lineage>
</organism>
<evidence type="ECO:0000256" key="1">
    <source>
        <dbReference type="ARBA" id="ARBA00001946"/>
    </source>
</evidence>